<dbReference type="GO" id="GO:0006269">
    <property type="term" value="P:DNA replication, synthesis of primer"/>
    <property type="evidence" value="ECO:0007669"/>
    <property type="project" value="UniProtKB-UniRule"/>
</dbReference>
<dbReference type="SUPFAM" id="SSF117023">
    <property type="entry name" value="DNA primase DnaG, C-terminal domain"/>
    <property type="match status" value="1"/>
</dbReference>
<dbReference type="Gene3D" id="3.90.980.10">
    <property type="entry name" value="DNA primase, catalytic core, N-terminal domain"/>
    <property type="match status" value="1"/>
</dbReference>
<comment type="domain">
    <text evidence="12">Contains an N-terminal zinc-binding domain, a central core domain that contains the primase activity, and a C-terminal DnaB-binding domain.</text>
</comment>
<dbReference type="InterPro" id="IPR006295">
    <property type="entry name" value="DNA_primase_DnaG"/>
</dbReference>
<dbReference type="NCBIfam" id="TIGR01391">
    <property type="entry name" value="dnaG"/>
    <property type="match status" value="1"/>
</dbReference>
<keyword evidence="3 12" id="KW-0808">Transferase</keyword>
<dbReference type="FunFam" id="3.40.1360.10:FF:000002">
    <property type="entry name" value="DNA primase"/>
    <property type="match status" value="1"/>
</dbReference>
<dbReference type="EC" id="2.7.7.101" evidence="12"/>
<dbReference type="InterPro" id="IPR036977">
    <property type="entry name" value="DNA_primase_Znf_CHC2"/>
</dbReference>
<dbReference type="InterPro" id="IPR016136">
    <property type="entry name" value="DNA_helicase_N/primase_C"/>
</dbReference>
<protein>
    <recommendedName>
        <fullName evidence="12 13">DNA primase</fullName>
        <ecNumber evidence="12">2.7.7.101</ecNumber>
    </recommendedName>
</protein>
<dbReference type="InterPro" id="IPR019475">
    <property type="entry name" value="DNA_primase_DnaB-bd"/>
</dbReference>
<dbReference type="Pfam" id="PF01807">
    <property type="entry name" value="Zn_ribbon_DnaG"/>
    <property type="match status" value="1"/>
</dbReference>
<feature type="zinc finger region" description="CHC2-type" evidence="12 14">
    <location>
        <begin position="40"/>
        <end position="64"/>
    </location>
</feature>
<dbReference type="Gene3D" id="1.20.50.20">
    <property type="entry name" value="DnaG, RNA polymerase domain, helical bundle"/>
    <property type="match status" value="1"/>
</dbReference>
<keyword evidence="10 12" id="KW-0238">DNA-binding</keyword>
<evidence type="ECO:0000256" key="13">
    <source>
        <dbReference type="PIRNR" id="PIRNR002811"/>
    </source>
</evidence>
<dbReference type="SUPFAM" id="SSF57783">
    <property type="entry name" value="Zinc beta-ribbon"/>
    <property type="match status" value="1"/>
</dbReference>
<evidence type="ECO:0000256" key="11">
    <source>
        <dbReference type="ARBA" id="ARBA00023163"/>
    </source>
</evidence>
<dbReference type="Proteomes" id="UP001165413">
    <property type="component" value="Unassembled WGS sequence"/>
</dbReference>
<keyword evidence="7 12" id="KW-0863">Zinc-finger</keyword>
<dbReference type="InterPro" id="IPR030846">
    <property type="entry name" value="DnaG_bac"/>
</dbReference>
<dbReference type="FunFam" id="3.90.980.10:FF:000001">
    <property type="entry name" value="DNA primase"/>
    <property type="match status" value="1"/>
</dbReference>
<dbReference type="InterPro" id="IPR037068">
    <property type="entry name" value="DNA_primase_core_N_sf"/>
</dbReference>
<dbReference type="InterPro" id="IPR013264">
    <property type="entry name" value="DNAG_N"/>
</dbReference>
<dbReference type="Gene3D" id="3.90.580.10">
    <property type="entry name" value="Zinc finger, CHC2-type domain"/>
    <property type="match status" value="1"/>
</dbReference>
<dbReference type="PANTHER" id="PTHR30313:SF2">
    <property type="entry name" value="DNA PRIMASE"/>
    <property type="match status" value="1"/>
</dbReference>
<evidence type="ECO:0000256" key="2">
    <source>
        <dbReference type="ARBA" id="ARBA00022515"/>
    </source>
</evidence>
<dbReference type="GO" id="GO:0003677">
    <property type="term" value="F:DNA binding"/>
    <property type="evidence" value="ECO:0007669"/>
    <property type="project" value="UniProtKB-KW"/>
</dbReference>
<evidence type="ECO:0000256" key="4">
    <source>
        <dbReference type="ARBA" id="ARBA00022695"/>
    </source>
</evidence>
<comment type="subunit">
    <text evidence="12">Monomer. Interacts with DnaB.</text>
</comment>
<dbReference type="SMART" id="SM00400">
    <property type="entry name" value="ZnF_CHCC"/>
    <property type="match status" value="1"/>
</dbReference>
<sequence length="593" mass="67473">MAGRIPRDFIDDLIARSDIVDIVDNRVKLKKAGRNYQACCPFHNEKTPSFSVSPDKQFYHCFGCGEHGNALSFIMEFDRLEFVEAVEELARYHGVEVPRENTGKPHNPAESQRKKQQLDDDYALMEKAAKYFQYQLRNHPQKQQIIDYLKNRDISGATVKDWEIGFAPDEWQGLADRLAVNAHATGQCLDLKLMTKNDNGKTFDFFRNRLMFPIRDRRGRVIGFGGRVIESDDNGPKYLNSPETRIFFKGSELYGLYRARQLHRNLRRLVVVEGYMDVVALSQFGIDYAVASLGTSTTPEHVQLMLRNTDEIVCCYDGDKAGRSAAWRTLENALPQLKDGKIIKFMFLPDGEDPDTMVRQVGKEALEEMFDKALPLSQFLFNNLIERHDISTGEGKAAFKKEASPLIEAVAGDNLKEILAKELAKYMGNSDEYQLQVDMAKAKQNKRPRKIQYQTPQKLSQSPVRMMLRLLLEHPPVAVQANEVNPLILADTGIAGIDILNQVFTYCQAKPHANTALLFENFKDAPFIQHLTKLLQSECLVQPEDYATVYRDCFSRLISQYLDARKESLIAKSRGAGLTQSEKEELNKLLLQG</sequence>
<evidence type="ECO:0000256" key="10">
    <source>
        <dbReference type="ARBA" id="ARBA00023125"/>
    </source>
</evidence>
<evidence type="ECO:0000256" key="3">
    <source>
        <dbReference type="ARBA" id="ARBA00022679"/>
    </source>
</evidence>
<dbReference type="FunFam" id="3.90.580.10:FF:000001">
    <property type="entry name" value="DNA primase"/>
    <property type="match status" value="1"/>
</dbReference>
<evidence type="ECO:0000256" key="15">
    <source>
        <dbReference type="SAM" id="MobiDB-lite"/>
    </source>
</evidence>
<evidence type="ECO:0000256" key="5">
    <source>
        <dbReference type="ARBA" id="ARBA00022705"/>
    </source>
</evidence>
<dbReference type="Gene3D" id="3.40.1360.10">
    <property type="match status" value="1"/>
</dbReference>
<keyword evidence="6 12" id="KW-0479">Metal-binding</keyword>
<gene>
    <name evidence="12 17" type="primary">dnaG</name>
    <name evidence="17" type="ORF">NLF92_02785</name>
</gene>
<dbReference type="Pfam" id="PF10410">
    <property type="entry name" value="DnaB_bind"/>
    <property type="match status" value="1"/>
</dbReference>
<comment type="cofactor">
    <cofactor evidence="12 13 14">
        <name>Zn(2+)</name>
        <dbReference type="ChEBI" id="CHEBI:29105"/>
    </cofactor>
    <text evidence="12 13 14">Binds 1 zinc ion per monomer.</text>
</comment>
<proteinExistence type="inferred from homology"/>
<keyword evidence="2 12" id="KW-0639">Primosome</keyword>
<keyword evidence="8 12" id="KW-0862">Zinc</keyword>
<dbReference type="InterPro" id="IPR034151">
    <property type="entry name" value="TOPRIM_DnaG_bac"/>
</dbReference>
<dbReference type="PROSITE" id="PS50880">
    <property type="entry name" value="TOPRIM"/>
    <property type="match status" value="1"/>
</dbReference>
<comment type="caution">
    <text evidence="17">The sequence shown here is derived from an EMBL/GenBank/DDBJ whole genome shotgun (WGS) entry which is preliminary data.</text>
</comment>
<dbReference type="SMART" id="SM00766">
    <property type="entry name" value="DnaG_DnaB_bind"/>
    <property type="match status" value="1"/>
</dbReference>
<dbReference type="InterPro" id="IPR013173">
    <property type="entry name" value="DNA_primase_DnaG_DnaB-bd_dom"/>
</dbReference>
<dbReference type="AlphaFoldDB" id="A0AA42BLS4"/>
<evidence type="ECO:0000256" key="14">
    <source>
        <dbReference type="PIRSR" id="PIRSR002811-1"/>
    </source>
</evidence>
<dbReference type="Pfam" id="PF13155">
    <property type="entry name" value="Toprim_2"/>
    <property type="match status" value="1"/>
</dbReference>
<dbReference type="Pfam" id="PF08275">
    <property type="entry name" value="DNAG_N"/>
    <property type="match status" value="1"/>
</dbReference>
<evidence type="ECO:0000313" key="18">
    <source>
        <dbReference type="Proteomes" id="UP001165413"/>
    </source>
</evidence>
<dbReference type="GO" id="GO:0000428">
    <property type="term" value="C:DNA-directed RNA polymerase complex"/>
    <property type="evidence" value="ECO:0007669"/>
    <property type="project" value="UniProtKB-KW"/>
</dbReference>
<keyword evidence="9" id="KW-0460">Magnesium</keyword>
<feature type="region of interest" description="Disordered" evidence="15">
    <location>
        <begin position="96"/>
        <end position="117"/>
    </location>
</feature>
<dbReference type="GO" id="GO:1990077">
    <property type="term" value="C:primosome complex"/>
    <property type="evidence" value="ECO:0007669"/>
    <property type="project" value="UniProtKB-KW"/>
</dbReference>
<keyword evidence="4 12" id="KW-0548">Nucleotidyltransferase</keyword>
<comment type="similarity">
    <text evidence="12 13">Belongs to the DnaG primase family.</text>
</comment>
<dbReference type="InterPro" id="IPR002694">
    <property type="entry name" value="Znf_CHC2"/>
</dbReference>
<dbReference type="Pfam" id="PF08278">
    <property type="entry name" value="DnaG_DnaB_bind"/>
    <property type="match status" value="1"/>
</dbReference>
<dbReference type="EMBL" id="JANATA010000003">
    <property type="protein sequence ID" value="MCP3427867.1"/>
    <property type="molecule type" value="Genomic_DNA"/>
</dbReference>
<dbReference type="GO" id="GO:0003899">
    <property type="term" value="F:DNA-directed RNA polymerase activity"/>
    <property type="evidence" value="ECO:0007669"/>
    <property type="project" value="UniProtKB-UniRule"/>
</dbReference>
<evidence type="ECO:0000256" key="8">
    <source>
        <dbReference type="ARBA" id="ARBA00022833"/>
    </source>
</evidence>
<name>A0AA42BLS4_9ALTE</name>
<accession>A0AA42BLS4</accession>
<evidence type="ECO:0000256" key="1">
    <source>
        <dbReference type="ARBA" id="ARBA00022478"/>
    </source>
</evidence>
<dbReference type="SUPFAM" id="SSF56731">
    <property type="entry name" value="DNA primase core"/>
    <property type="match status" value="1"/>
</dbReference>
<dbReference type="RefSeq" id="WP_254098655.1">
    <property type="nucleotide sequence ID" value="NZ_JANATA010000003.1"/>
</dbReference>
<dbReference type="GO" id="GO:0005737">
    <property type="term" value="C:cytoplasm"/>
    <property type="evidence" value="ECO:0007669"/>
    <property type="project" value="TreeGrafter"/>
</dbReference>
<dbReference type="InterPro" id="IPR050219">
    <property type="entry name" value="DnaG_primase"/>
</dbReference>
<comment type="catalytic activity">
    <reaction evidence="12">
        <text>ssDNA + n NTP = ssDNA/pppN(pN)n-1 hybrid + (n-1) diphosphate.</text>
        <dbReference type="EC" id="2.7.7.101"/>
    </reaction>
</comment>
<comment type="function">
    <text evidence="12 13">RNA polymerase that catalyzes the synthesis of short RNA molecules used as primers for DNA polymerase during DNA replication.</text>
</comment>
<evidence type="ECO:0000313" key="17">
    <source>
        <dbReference type="EMBL" id="MCP3427867.1"/>
    </source>
</evidence>
<evidence type="ECO:0000256" key="9">
    <source>
        <dbReference type="ARBA" id="ARBA00022842"/>
    </source>
</evidence>
<dbReference type="SMART" id="SM00493">
    <property type="entry name" value="TOPRIM"/>
    <property type="match status" value="1"/>
</dbReference>
<evidence type="ECO:0000259" key="16">
    <source>
        <dbReference type="PROSITE" id="PS50880"/>
    </source>
</evidence>
<keyword evidence="11 12" id="KW-0804">Transcription</keyword>
<feature type="domain" description="Toprim" evidence="16">
    <location>
        <begin position="267"/>
        <end position="349"/>
    </location>
</feature>
<organism evidence="17 18">
    <name type="scientific">Opacimonas viscosa</name>
    <dbReference type="NCBI Taxonomy" id="2961944"/>
    <lineage>
        <taxon>Bacteria</taxon>
        <taxon>Pseudomonadati</taxon>
        <taxon>Pseudomonadota</taxon>
        <taxon>Gammaproteobacteria</taxon>
        <taxon>Alteromonadales</taxon>
        <taxon>Alteromonadaceae</taxon>
        <taxon>Opacimonas</taxon>
    </lineage>
</organism>
<evidence type="ECO:0000256" key="7">
    <source>
        <dbReference type="ARBA" id="ARBA00022771"/>
    </source>
</evidence>
<keyword evidence="5 12" id="KW-0235">DNA replication</keyword>
<dbReference type="CDD" id="cd03364">
    <property type="entry name" value="TOPRIM_DnaG_primases"/>
    <property type="match status" value="1"/>
</dbReference>
<keyword evidence="1 12" id="KW-0240">DNA-directed RNA polymerase</keyword>
<dbReference type="HAMAP" id="MF_00974">
    <property type="entry name" value="DNA_primase_DnaG"/>
    <property type="match status" value="1"/>
</dbReference>
<keyword evidence="18" id="KW-1185">Reference proteome</keyword>
<dbReference type="PIRSF" id="PIRSF002811">
    <property type="entry name" value="DnaG"/>
    <property type="match status" value="1"/>
</dbReference>
<evidence type="ECO:0000256" key="6">
    <source>
        <dbReference type="ARBA" id="ARBA00022723"/>
    </source>
</evidence>
<dbReference type="InterPro" id="IPR006171">
    <property type="entry name" value="TOPRIM_dom"/>
</dbReference>
<dbReference type="Gene3D" id="1.10.860.10">
    <property type="entry name" value="DNAb Helicase, Chain A"/>
    <property type="match status" value="1"/>
</dbReference>
<reference evidence="17" key="1">
    <citation type="submission" date="2022-07" db="EMBL/GenBank/DDBJ databases">
        <title>Characterization of the Novel Bacterium Alteromonas immobilis LMIT006 and Alteromonas gregis LMIT007.</title>
        <authorList>
            <person name="Lin X."/>
        </authorList>
    </citation>
    <scope>NUCLEOTIDE SEQUENCE</scope>
    <source>
        <strain evidence="17">LMIT007</strain>
    </source>
</reference>
<evidence type="ECO:0000256" key="12">
    <source>
        <dbReference type="HAMAP-Rule" id="MF_00974"/>
    </source>
</evidence>
<dbReference type="PANTHER" id="PTHR30313">
    <property type="entry name" value="DNA PRIMASE"/>
    <property type="match status" value="1"/>
</dbReference>
<dbReference type="GO" id="GO:0008270">
    <property type="term" value="F:zinc ion binding"/>
    <property type="evidence" value="ECO:0007669"/>
    <property type="project" value="UniProtKB-UniRule"/>
</dbReference>